<evidence type="ECO:0000313" key="3">
    <source>
        <dbReference type="Proteomes" id="UP000198999"/>
    </source>
</evidence>
<sequence length="334" mass="38261">MKNILYIGNQLSNKTATTIETLSALLRSEGFSVTTASNKKNKILRLWDMLFHIIKYRKSTDYVLIDTYSTTNFYYAYLCSMMCQLFKLKYIPILHGGNLPERLKTSPQLSKQIFKNAHINVSPSKFLMLSFQKSGFKNIIHIPNTIELKHYNFKERDLDEIHLLWVRSFSNIYNPKLAVEILKSLKLDNIKASLCMVGPDNDGSLSETKRLANDLGIEVEFTGKLSKPEWHKKAEKFNVFINTTTVDNMPVSVIEAMALGLPVVTTNVGGLPYLIENNVDGILVESNNVIEFKKAILKLKKDVVFLSQITNRARQKAEQFDWNTVKHQWFSILS</sequence>
<dbReference type="Gene3D" id="3.40.50.2000">
    <property type="entry name" value="Glycogen Phosphorylase B"/>
    <property type="match status" value="2"/>
</dbReference>
<keyword evidence="3" id="KW-1185">Reference proteome</keyword>
<organism evidence="2 3">
    <name type="scientific">Hyunsoonleella jejuensis</name>
    <dbReference type="NCBI Taxonomy" id="419940"/>
    <lineage>
        <taxon>Bacteria</taxon>
        <taxon>Pseudomonadati</taxon>
        <taxon>Bacteroidota</taxon>
        <taxon>Flavobacteriia</taxon>
        <taxon>Flavobacteriales</taxon>
        <taxon>Flavobacteriaceae</taxon>
    </lineage>
</organism>
<dbReference type="Proteomes" id="UP000198999">
    <property type="component" value="Unassembled WGS sequence"/>
</dbReference>
<dbReference type="STRING" id="419940.SAMN05421824_1172"/>
<dbReference type="OrthoDB" id="139410at2"/>
<proteinExistence type="predicted"/>
<protein>
    <submittedName>
        <fullName evidence="2">Glycosyltransferase involved in cell wall bisynthesis</fullName>
    </submittedName>
</protein>
<keyword evidence="2" id="KW-0808">Transferase</keyword>
<dbReference type="SUPFAM" id="SSF53756">
    <property type="entry name" value="UDP-Glycosyltransferase/glycogen phosphorylase"/>
    <property type="match status" value="1"/>
</dbReference>
<evidence type="ECO:0000313" key="2">
    <source>
        <dbReference type="EMBL" id="SEQ10245.1"/>
    </source>
</evidence>
<dbReference type="AlphaFoldDB" id="A0A1H9D9T4"/>
<name>A0A1H9D9T4_9FLAO</name>
<dbReference type="EMBL" id="FOFN01000001">
    <property type="protein sequence ID" value="SEQ10245.1"/>
    <property type="molecule type" value="Genomic_DNA"/>
</dbReference>
<accession>A0A1H9D9T4</accession>
<dbReference type="PANTHER" id="PTHR12526:SF630">
    <property type="entry name" value="GLYCOSYLTRANSFERASE"/>
    <property type="match status" value="1"/>
</dbReference>
<evidence type="ECO:0000259" key="1">
    <source>
        <dbReference type="Pfam" id="PF00534"/>
    </source>
</evidence>
<dbReference type="GO" id="GO:0016757">
    <property type="term" value="F:glycosyltransferase activity"/>
    <property type="evidence" value="ECO:0007669"/>
    <property type="project" value="InterPro"/>
</dbReference>
<dbReference type="Pfam" id="PF00534">
    <property type="entry name" value="Glycos_transf_1"/>
    <property type="match status" value="1"/>
</dbReference>
<reference evidence="2 3" key="1">
    <citation type="submission" date="2016-10" db="EMBL/GenBank/DDBJ databases">
        <authorList>
            <person name="de Groot N.N."/>
        </authorList>
    </citation>
    <scope>NUCLEOTIDE SEQUENCE [LARGE SCALE GENOMIC DNA]</scope>
    <source>
        <strain evidence="2 3">DSM 21035</strain>
    </source>
</reference>
<dbReference type="RefSeq" id="WP_092576879.1">
    <property type="nucleotide sequence ID" value="NZ_FOFN01000001.1"/>
</dbReference>
<feature type="domain" description="Glycosyl transferase family 1" evidence="1">
    <location>
        <begin position="156"/>
        <end position="315"/>
    </location>
</feature>
<dbReference type="PANTHER" id="PTHR12526">
    <property type="entry name" value="GLYCOSYLTRANSFERASE"/>
    <property type="match status" value="1"/>
</dbReference>
<dbReference type="InterPro" id="IPR001296">
    <property type="entry name" value="Glyco_trans_1"/>
</dbReference>
<gene>
    <name evidence="2" type="ORF">SAMN05421824_1172</name>
</gene>
<dbReference type="CDD" id="cd03801">
    <property type="entry name" value="GT4_PimA-like"/>
    <property type="match status" value="1"/>
</dbReference>